<keyword evidence="1" id="KW-1133">Transmembrane helix</keyword>
<gene>
    <name evidence="2" type="ORF">BN159_4238</name>
</gene>
<dbReference type="KEGG" id="sdv:BN159_4238"/>
<dbReference type="AlphaFoldDB" id="K4R667"/>
<feature type="transmembrane region" description="Helical" evidence="1">
    <location>
        <begin position="12"/>
        <end position="40"/>
    </location>
</feature>
<dbReference type="HOGENOM" id="CLU_1634398_0_0_11"/>
<dbReference type="EMBL" id="HE971709">
    <property type="protein sequence ID" value="CCK28617.1"/>
    <property type="molecule type" value="Genomic_DNA"/>
</dbReference>
<name>K4R667_STRDJ</name>
<dbReference type="Proteomes" id="UP000008043">
    <property type="component" value="Chromosome"/>
</dbReference>
<protein>
    <submittedName>
        <fullName evidence="2">Putative membrane protein</fullName>
    </submittedName>
</protein>
<dbReference type="eggNOG" id="ENOG5031IRU">
    <property type="taxonomic scope" value="Bacteria"/>
</dbReference>
<evidence type="ECO:0000313" key="3">
    <source>
        <dbReference type="Proteomes" id="UP000008043"/>
    </source>
</evidence>
<evidence type="ECO:0000256" key="1">
    <source>
        <dbReference type="SAM" id="Phobius"/>
    </source>
</evidence>
<keyword evidence="1" id="KW-0812">Transmembrane</keyword>
<sequence>MAMTQGTARGRTRWWIVAAILLLPGLALAGFVAMIAIWVLSDDDLFESGPKPVPCVDVLHFGGAELPDGAEMVGECEEQGFQDLYYSARFRMPRADVEEWLALTYPFAPLPETDGCGVHDADLCLTAEDPAGHPDAGAQVVRVSVEYEDAATALVRFSAHTL</sequence>
<accession>K4R667</accession>
<proteinExistence type="predicted"/>
<evidence type="ECO:0000313" key="2">
    <source>
        <dbReference type="EMBL" id="CCK28617.1"/>
    </source>
</evidence>
<organism evidence="2 3">
    <name type="scientific">Streptomyces davaonensis (strain DSM 101723 / JCM 4913 / KCC S-0913 / 768)</name>
    <dbReference type="NCBI Taxonomy" id="1214101"/>
    <lineage>
        <taxon>Bacteria</taxon>
        <taxon>Bacillati</taxon>
        <taxon>Actinomycetota</taxon>
        <taxon>Actinomycetes</taxon>
        <taxon>Kitasatosporales</taxon>
        <taxon>Streptomycetaceae</taxon>
        <taxon>Streptomyces</taxon>
    </lineage>
</organism>
<keyword evidence="1" id="KW-0472">Membrane</keyword>
<dbReference type="PATRIC" id="fig|1214101.3.peg.4293"/>
<reference evidence="2 3" key="1">
    <citation type="journal article" date="2012" name="J. Bacteriol.">
        <title>Genome sequence of the bacterium Streptomyces davawensis JCM 4913 and heterologous production of the unique antibiotic roseoflavin.</title>
        <authorList>
            <person name="Jankowitsch F."/>
            <person name="Schwarz J."/>
            <person name="Ruckert C."/>
            <person name="Gust B."/>
            <person name="Szczepanowski R."/>
            <person name="Blom J."/>
            <person name="Pelzer S."/>
            <person name="Kalinowski J."/>
            <person name="Mack M."/>
        </authorList>
    </citation>
    <scope>NUCLEOTIDE SEQUENCE [LARGE SCALE GENOMIC DNA]</scope>
    <source>
        <strain evidence="3">DSM 101723 / JCM 4913 / KCC S-0913 / 768</strain>
    </source>
</reference>
<keyword evidence="3" id="KW-1185">Reference proteome</keyword>